<sequence>MEEMKTFTLKEFVKNALVDINEAVKEAGDLGVPIAHEFNGDGSAYPEIKTIDFDIAVQVTKNNETKNDQRAGLSLSVVNLSLGRNKNDSMGEESTNRIKFSVNVYLGMNTTSSD</sequence>
<evidence type="ECO:0000313" key="1">
    <source>
        <dbReference type="EMBL" id="EKR55921.1"/>
    </source>
</evidence>
<dbReference type="RefSeq" id="WP_000392070.1">
    <property type="nucleotide sequence ID" value="NZ_AHNR02000028.1"/>
</dbReference>
<dbReference type="EMBL" id="AHNR02000028">
    <property type="protein sequence ID" value="EKR55921.1"/>
    <property type="molecule type" value="Genomic_DNA"/>
</dbReference>
<comment type="caution">
    <text evidence="1">The sequence shown here is derived from an EMBL/GenBank/DDBJ whole genome shotgun (WGS) entry which is preliminary data.</text>
</comment>
<evidence type="ECO:0000313" key="2">
    <source>
        <dbReference type="Proteomes" id="UP000001340"/>
    </source>
</evidence>
<name>A0A0E2D8V8_LEPIR</name>
<proteinExistence type="predicted"/>
<dbReference type="Proteomes" id="UP000001340">
    <property type="component" value="Unassembled WGS sequence"/>
</dbReference>
<reference evidence="1 2" key="1">
    <citation type="submission" date="2012-10" db="EMBL/GenBank/DDBJ databases">
        <authorList>
            <person name="Harkins D.M."/>
            <person name="Durkin A.S."/>
            <person name="Brinkac L.M."/>
            <person name="Haft D.H."/>
            <person name="Selengut J.D."/>
            <person name="Sanka R."/>
            <person name="DePew J."/>
            <person name="Purushe J."/>
            <person name="Chanthongthip A."/>
            <person name="Lattana O."/>
            <person name="Phetsouvanh R."/>
            <person name="Newton P.N."/>
            <person name="Vinetz J.M."/>
            <person name="Sutton G.G."/>
            <person name="Nierman W.C."/>
            <person name="Fouts D.E."/>
        </authorList>
    </citation>
    <scope>NUCLEOTIDE SEQUENCE [LARGE SCALE GENOMIC DNA]</scope>
    <source>
        <strain evidence="1 2">UI 12758</strain>
    </source>
</reference>
<gene>
    <name evidence="1" type="ORF">LEP1GSC105_2120</name>
</gene>
<organism evidence="1 2">
    <name type="scientific">Leptospira interrogans str. UI 12758</name>
    <dbReference type="NCBI Taxonomy" id="1049938"/>
    <lineage>
        <taxon>Bacteria</taxon>
        <taxon>Pseudomonadati</taxon>
        <taxon>Spirochaetota</taxon>
        <taxon>Spirochaetia</taxon>
        <taxon>Leptospirales</taxon>
        <taxon>Leptospiraceae</taxon>
        <taxon>Leptospira</taxon>
    </lineage>
</organism>
<dbReference type="AlphaFoldDB" id="A0A0E2D8V8"/>
<accession>A0A0E2D8V8</accession>
<protein>
    <submittedName>
        <fullName evidence="1">Uncharacterized protein</fullName>
    </submittedName>
</protein>